<keyword evidence="4" id="KW-1185">Reference proteome</keyword>
<accession>A0AAV5WCQ4</accession>
<keyword evidence="2" id="KW-1133">Transmembrane helix</keyword>
<dbReference type="EMBL" id="BTSY01000005">
    <property type="protein sequence ID" value="GMT29666.1"/>
    <property type="molecule type" value="Genomic_DNA"/>
</dbReference>
<protein>
    <submittedName>
        <fullName evidence="3">Uncharacterized protein</fullName>
    </submittedName>
</protein>
<evidence type="ECO:0000256" key="2">
    <source>
        <dbReference type="SAM" id="Phobius"/>
    </source>
</evidence>
<keyword evidence="2" id="KW-0472">Membrane</keyword>
<dbReference type="AlphaFoldDB" id="A0AAV5WCQ4"/>
<dbReference type="Proteomes" id="UP001432322">
    <property type="component" value="Unassembled WGS sequence"/>
</dbReference>
<feature type="transmembrane region" description="Helical" evidence="2">
    <location>
        <begin position="6"/>
        <end position="24"/>
    </location>
</feature>
<organism evidence="3 4">
    <name type="scientific">Pristionchus fissidentatus</name>
    <dbReference type="NCBI Taxonomy" id="1538716"/>
    <lineage>
        <taxon>Eukaryota</taxon>
        <taxon>Metazoa</taxon>
        <taxon>Ecdysozoa</taxon>
        <taxon>Nematoda</taxon>
        <taxon>Chromadorea</taxon>
        <taxon>Rhabditida</taxon>
        <taxon>Rhabditina</taxon>
        <taxon>Diplogasteromorpha</taxon>
        <taxon>Diplogasteroidea</taxon>
        <taxon>Neodiplogasteridae</taxon>
        <taxon>Pristionchus</taxon>
    </lineage>
</organism>
<evidence type="ECO:0000256" key="1">
    <source>
        <dbReference type="SAM" id="MobiDB-lite"/>
    </source>
</evidence>
<keyword evidence="2" id="KW-0812">Transmembrane</keyword>
<evidence type="ECO:0000313" key="4">
    <source>
        <dbReference type="Proteomes" id="UP001432322"/>
    </source>
</evidence>
<evidence type="ECO:0000313" key="3">
    <source>
        <dbReference type="EMBL" id="GMT29666.1"/>
    </source>
</evidence>
<comment type="caution">
    <text evidence="3">The sequence shown here is derived from an EMBL/GenBank/DDBJ whole genome shotgun (WGS) entry which is preliminary data.</text>
</comment>
<reference evidence="3" key="1">
    <citation type="submission" date="2023-10" db="EMBL/GenBank/DDBJ databases">
        <title>Genome assembly of Pristionchus species.</title>
        <authorList>
            <person name="Yoshida K."/>
            <person name="Sommer R.J."/>
        </authorList>
    </citation>
    <scope>NUCLEOTIDE SEQUENCE</scope>
    <source>
        <strain evidence="3">RS5133</strain>
    </source>
</reference>
<name>A0AAV5WCQ4_9BILA</name>
<sequence length="65" mass="6797">MPVGLTLIHLLYCLLPLFSVLLLCTKQKKPANPNEVLPPAAPAAKPPGSKEKGAAPVNDAVDVEP</sequence>
<gene>
    <name evidence="3" type="ORF">PFISCL1PPCAC_20963</name>
</gene>
<proteinExistence type="predicted"/>
<feature type="region of interest" description="Disordered" evidence="1">
    <location>
        <begin position="31"/>
        <end position="65"/>
    </location>
</feature>